<dbReference type="GO" id="GO:0008672">
    <property type="term" value="F:2-dehydro-3-deoxyglucarate aldolase activity"/>
    <property type="evidence" value="ECO:0007669"/>
    <property type="project" value="UniProtKB-EC"/>
</dbReference>
<dbReference type="InterPro" id="IPR005000">
    <property type="entry name" value="Aldolase/citrate-lyase_domain"/>
</dbReference>
<evidence type="ECO:0000256" key="1">
    <source>
        <dbReference type="ARBA" id="ARBA00005568"/>
    </source>
</evidence>
<keyword evidence="6" id="KW-1185">Reference proteome</keyword>
<comment type="similarity">
    <text evidence="1">Belongs to the HpcH/HpaI aldolase family.</text>
</comment>
<dbReference type="Proteomes" id="UP000519897">
    <property type="component" value="Unassembled WGS sequence"/>
</dbReference>
<dbReference type="EC" id="4.1.2.20" evidence="5"/>
<evidence type="ECO:0000259" key="4">
    <source>
        <dbReference type="Pfam" id="PF03328"/>
    </source>
</evidence>
<proteinExistence type="inferred from homology"/>
<keyword evidence="3 5" id="KW-0456">Lyase</keyword>
<evidence type="ECO:0000256" key="2">
    <source>
        <dbReference type="ARBA" id="ARBA00022723"/>
    </source>
</evidence>
<dbReference type="RefSeq" id="WP_165131271.1">
    <property type="nucleotide sequence ID" value="NZ_CP049249.1"/>
</dbReference>
<dbReference type="GO" id="GO:0046872">
    <property type="term" value="F:metal ion binding"/>
    <property type="evidence" value="ECO:0007669"/>
    <property type="project" value="UniProtKB-KW"/>
</dbReference>
<dbReference type="AlphaFoldDB" id="A0A7W6LJL2"/>
<reference evidence="5 6" key="1">
    <citation type="submission" date="2020-08" db="EMBL/GenBank/DDBJ databases">
        <title>Genomic Encyclopedia of Type Strains, Phase IV (KMG-IV): sequencing the most valuable type-strain genomes for metagenomic binning, comparative biology and taxonomic classification.</title>
        <authorList>
            <person name="Goeker M."/>
        </authorList>
    </citation>
    <scope>NUCLEOTIDE SEQUENCE [LARGE SCALE GENOMIC DNA]</scope>
    <source>
        <strain evidence="5 6">DSM 29514</strain>
    </source>
</reference>
<dbReference type="InterPro" id="IPR040442">
    <property type="entry name" value="Pyrv_kinase-like_dom_sf"/>
</dbReference>
<dbReference type="GO" id="GO:0005737">
    <property type="term" value="C:cytoplasm"/>
    <property type="evidence" value="ECO:0007669"/>
    <property type="project" value="TreeGrafter"/>
</dbReference>
<gene>
    <name evidence="5" type="ORF">GGQ72_002969</name>
</gene>
<dbReference type="EMBL" id="JACIEC010000003">
    <property type="protein sequence ID" value="MBB4144412.1"/>
    <property type="molecule type" value="Genomic_DNA"/>
</dbReference>
<feature type="domain" description="HpcH/HpaI aldolase/citrate lyase" evidence="4">
    <location>
        <begin position="21"/>
        <end position="240"/>
    </location>
</feature>
<sequence>MSTLNPFKSWLSDKHRATPLGTWLMAAAPASAEALGYAGFDFLVVDMEHVPIEVSDLAHILRAIGCTPADAVVRLAWNDQVLVKRCMDAGARTVMLPFVQTAEEAKAAASYTRYPPHGIRGVAAVHRGSKFGTIPNYLKNANDDVCTIVQLETPEAIERLPEIAAVEGIDALFVGPGDLSAAMGHIGNIAHPEVQALIEKAAKDAHAAGKPVGIVGPNPDMVKRFIGYGYDYAAIASDIAMMTGRANDWLGQMKGEDKPLAPAPTAAY</sequence>
<dbReference type="InterPro" id="IPR015813">
    <property type="entry name" value="Pyrv/PenolPyrv_kinase-like_dom"/>
</dbReference>
<dbReference type="InterPro" id="IPR050251">
    <property type="entry name" value="HpcH-HpaI_aldolase"/>
</dbReference>
<evidence type="ECO:0000313" key="6">
    <source>
        <dbReference type="Proteomes" id="UP000519897"/>
    </source>
</evidence>
<organism evidence="5 6">
    <name type="scientific">Rhizobium rhizoryzae</name>
    <dbReference type="NCBI Taxonomy" id="451876"/>
    <lineage>
        <taxon>Bacteria</taxon>
        <taxon>Pseudomonadati</taxon>
        <taxon>Pseudomonadota</taxon>
        <taxon>Alphaproteobacteria</taxon>
        <taxon>Hyphomicrobiales</taxon>
        <taxon>Rhizobiaceae</taxon>
        <taxon>Rhizobium/Agrobacterium group</taxon>
        <taxon>Rhizobium</taxon>
    </lineage>
</organism>
<keyword evidence="2" id="KW-0479">Metal-binding</keyword>
<comment type="caution">
    <text evidence="5">The sequence shown here is derived from an EMBL/GenBank/DDBJ whole genome shotgun (WGS) entry which is preliminary data.</text>
</comment>
<dbReference type="PANTHER" id="PTHR30502">
    <property type="entry name" value="2-KETO-3-DEOXY-L-RHAMNONATE ALDOLASE"/>
    <property type="match status" value="1"/>
</dbReference>
<dbReference type="Pfam" id="PF03328">
    <property type="entry name" value="HpcH_HpaI"/>
    <property type="match status" value="1"/>
</dbReference>
<dbReference type="Gene3D" id="3.20.20.60">
    <property type="entry name" value="Phosphoenolpyruvate-binding domains"/>
    <property type="match status" value="1"/>
</dbReference>
<evidence type="ECO:0000313" key="5">
    <source>
        <dbReference type="EMBL" id="MBB4144412.1"/>
    </source>
</evidence>
<protein>
    <submittedName>
        <fullName evidence="5">2-dehydro-3-deoxyglucarate aldolase/4-hydroxy-2-oxoheptanedioate aldolase</fullName>
        <ecNumber evidence="5">4.1.2.20</ecNumber>
        <ecNumber evidence="5">4.1.2.52</ecNumber>
    </submittedName>
</protein>
<evidence type="ECO:0000256" key="3">
    <source>
        <dbReference type="ARBA" id="ARBA00023239"/>
    </source>
</evidence>
<dbReference type="PANTHER" id="PTHR30502:SF0">
    <property type="entry name" value="PHOSPHOENOLPYRUVATE CARBOXYLASE FAMILY PROTEIN"/>
    <property type="match status" value="1"/>
</dbReference>
<dbReference type="EC" id="4.1.2.52" evidence="5"/>
<accession>A0A7W6LJL2</accession>
<dbReference type="SUPFAM" id="SSF51621">
    <property type="entry name" value="Phosphoenolpyruvate/pyruvate domain"/>
    <property type="match status" value="1"/>
</dbReference>
<name>A0A7W6LJL2_9HYPH</name>